<comment type="caution">
    <text evidence="6">The sequence shown here is derived from an EMBL/GenBank/DDBJ whole genome shotgun (WGS) entry which is preliminary data.</text>
</comment>
<dbReference type="InterPro" id="IPR036849">
    <property type="entry name" value="Enolase-like_C_sf"/>
</dbReference>
<name>A0ABW0I5T0_9BACT</name>
<dbReference type="RefSeq" id="WP_379841886.1">
    <property type="nucleotide sequence ID" value="NZ_JBHSMA010000001.1"/>
</dbReference>
<evidence type="ECO:0000313" key="7">
    <source>
        <dbReference type="Proteomes" id="UP001596106"/>
    </source>
</evidence>
<dbReference type="SUPFAM" id="SSF51604">
    <property type="entry name" value="Enolase C-terminal domain-like"/>
    <property type="match status" value="1"/>
</dbReference>
<dbReference type="Gene3D" id="3.20.20.120">
    <property type="entry name" value="Enolase-like C-terminal domain"/>
    <property type="match status" value="1"/>
</dbReference>
<feature type="signal peptide" evidence="4">
    <location>
        <begin position="1"/>
        <end position="28"/>
    </location>
</feature>
<dbReference type="PANTHER" id="PTHR13794:SF58">
    <property type="entry name" value="MITOCHONDRIAL ENOLASE SUPERFAMILY MEMBER 1"/>
    <property type="match status" value="1"/>
</dbReference>
<evidence type="ECO:0000259" key="5">
    <source>
        <dbReference type="SMART" id="SM00922"/>
    </source>
</evidence>
<protein>
    <submittedName>
        <fullName evidence="6">Enolase C-terminal domain-like protein</fullName>
    </submittedName>
</protein>
<dbReference type="InterPro" id="IPR046945">
    <property type="entry name" value="RHMD-like"/>
</dbReference>
<dbReference type="PANTHER" id="PTHR13794">
    <property type="entry name" value="ENOLASE SUPERFAMILY, MANDELATE RACEMASE"/>
    <property type="match status" value="1"/>
</dbReference>
<keyword evidence="7" id="KW-1185">Reference proteome</keyword>
<dbReference type="InterPro" id="IPR013342">
    <property type="entry name" value="Mandelate_racemase_C"/>
</dbReference>
<keyword evidence="2" id="KW-0479">Metal-binding</keyword>
<dbReference type="SFLD" id="SFLDS00001">
    <property type="entry name" value="Enolase"/>
    <property type="match status" value="1"/>
</dbReference>
<comment type="cofactor">
    <cofactor evidence="1">
        <name>Mg(2+)</name>
        <dbReference type="ChEBI" id="CHEBI:18420"/>
    </cofactor>
</comment>
<reference evidence="7" key="1">
    <citation type="journal article" date="2019" name="Int. J. Syst. Evol. Microbiol.">
        <title>The Global Catalogue of Microorganisms (GCM) 10K type strain sequencing project: providing services to taxonomists for standard genome sequencing and annotation.</title>
        <authorList>
            <consortium name="The Broad Institute Genomics Platform"/>
            <consortium name="The Broad Institute Genome Sequencing Center for Infectious Disease"/>
            <person name="Wu L."/>
            <person name="Ma J."/>
        </authorList>
    </citation>
    <scope>NUCLEOTIDE SEQUENCE [LARGE SCALE GENOMIC DNA]</scope>
    <source>
        <strain evidence="7">CCUG 55250</strain>
    </source>
</reference>
<dbReference type="InterPro" id="IPR029065">
    <property type="entry name" value="Enolase_C-like"/>
</dbReference>
<evidence type="ECO:0000313" key="6">
    <source>
        <dbReference type="EMBL" id="MFC5408729.1"/>
    </source>
</evidence>
<dbReference type="EMBL" id="JBHSMA010000001">
    <property type="protein sequence ID" value="MFC5408729.1"/>
    <property type="molecule type" value="Genomic_DNA"/>
</dbReference>
<proteinExistence type="predicted"/>
<feature type="domain" description="Mandelate racemase/muconate lactonizing enzyme C-terminal" evidence="5">
    <location>
        <begin position="182"/>
        <end position="285"/>
    </location>
</feature>
<dbReference type="Pfam" id="PF13378">
    <property type="entry name" value="MR_MLE_C"/>
    <property type="match status" value="1"/>
</dbReference>
<evidence type="ECO:0000256" key="1">
    <source>
        <dbReference type="ARBA" id="ARBA00001946"/>
    </source>
</evidence>
<evidence type="ECO:0000256" key="2">
    <source>
        <dbReference type="ARBA" id="ARBA00022723"/>
    </source>
</evidence>
<dbReference type="SUPFAM" id="SSF54826">
    <property type="entry name" value="Enolase N-terminal domain-like"/>
    <property type="match status" value="1"/>
</dbReference>
<sequence length="406" mass="45201">MERRNFIRRLSGGAASAALLSTPLTSQATDWLLHSSAANELANHKIADISYTQVQLKWPRFVGKNARRDIHGYGPNVSVCVLTTDQGAKGWGIHGRKQSESIAYLKGKRVSEVFLPSEGVTDPKALPFDVPLHDLAGVILNKPVYELMGRKKPITTKCYSGMIYFEELEPKEGPVKTVANGMDKIVEACTQDYKMGYRQFKLKIGRGNIWMSREEGLKRDIEVTKLVAKTFPDVEILVDGNDGFTVDGICDYIKGIGDIPLFWVEEPFAETVADYRKFREWIKANNVKTLLADGEANPNQQLLRELEEQKLIDVHLTDIIGYGFTPWRKLMPELKKLGIQSSPHAFGELLKSYYCAHLTGALGNTVTIEGVPATSEDVDFGAYKIENGKFIPSSAPGFGMKLLKTI</sequence>
<dbReference type="InterPro" id="IPR029017">
    <property type="entry name" value="Enolase-like_N"/>
</dbReference>
<keyword evidence="3" id="KW-0460">Magnesium</keyword>
<evidence type="ECO:0000256" key="4">
    <source>
        <dbReference type="SAM" id="SignalP"/>
    </source>
</evidence>
<keyword evidence="4" id="KW-0732">Signal</keyword>
<dbReference type="Proteomes" id="UP001596106">
    <property type="component" value="Unassembled WGS sequence"/>
</dbReference>
<organism evidence="6 7">
    <name type="scientific">Larkinella bovis</name>
    <dbReference type="NCBI Taxonomy" id="683041"/>
    <lineage>
        <taxon>Bacteria</taxon>
        <taxon>Pseudomonadati</taxon>
        <taxon>Bacteroidota</taxon>
        <taxon>Cytophagia</taxon>
        <taxon>Cytophagales</taxon>
        <taxon>Spirosomataceae</taxon>
        <taxon>Larkinella</taxon>
    </lineage>
</organism>
<accession>A0ABW0I5T0</accession>
<feature type="chain" id="PRO_5045967415" evidence="4">
    <location>
        <begin position="29"/>
        <end position="406"/>
    </location>
</feature>
<evidence type="ECO:0000256" key="3">
    <source>
        <dbReference type="ARBA" id="ARBA00022842"/>
    </source>
</evidence>
<gene>
    <name evidence="6" type="ORF">ACFPMF_05390</name>
</gene>
<dbReference type="SMART" id="SM00922">
    <property type="entry name" value="MR_MLE"/>
    <property type="match status" value="1"/>
</dbReference>
<dbReference type="Gene3D" id="3.30.390.10">
    <property type="entry name" value="Enolase-like, N-terminal domain"/>
    <property type="match status" value="1"/>
</dbReference>